<dbReference type="Gene3D" id="3.20.20.60">
    <property type="entry name" value="Phosphoenolpyruvate-binding domains"/>
    <property type="match status" value="1"/>
</dbReference>
<dbReference type="Proteomes" id="UP000298050">
    <property type="component" value="Unassembled WGS sequence"/>
</dbReference>
<dbReference type="PIRSF" id="PIRSF015582">
    <property type="entry name" value="Cit_lyase_B"/>
    <property type="match status" value="1"/>
</dbReference>
<feature type="domain" description="HpcH/HpaI aldolase/citrate lyase" evidence="6">
    <location>
        <begin position="2"/>
        <end position="212"/>
    </location>
</feature>
<keyword evidence="8" id="KW-1185">Reference proteome</keyword>
<evidence type="ECO:0000259" key="6">
    <source>
        <dbReference type="Pfam" id="PF03328"/>
    </source>
</evidence>
<dbReference type="EMBL" id="SRLE01000004">
    <property type="protein sequence ID" value="TGD75368.1"/>
    <property type="molecule type" value="Genomic_DNA"/>
</dbReference>
<accession>A0A4Z0M7H6</accession>
<evidence type="ECO:0000256" key="2">
    <source>
        <dbReference type="ARBA" id="ARBA00022723"/>
    </source>
</evidence>
<evidence type="ECO:0000256" key="5">
    <source>
        <dbReference type="PIRSR" id="PIRSR015582-2"/>
    </source>
</evidence>
<keyword evidence="7" id="KW-0456">Lyase</keyword>
<reference evidence="7 8" key="1">
    <citation type="submission" date="2019-04" db="EMBL/GenBank/DDBJ databases">
        <title>Taxonomy of novel Haliea sp. from mangrove soil of West Coast of India.</title>
        <authorList>
            <person name="Verma A."/>
            <person name="Kumar P."/>
            <person name="Krishnamurthi S."/>
        </authorList>
    </citation>
    <scope>NUCLEOTIDE SEQUENCE [LARGE SCALE GENOMIC DNA]</scope>
    <source>
        <strain evidence="7 8">SAOS-164</strain>
    </source>
</reference>
<evidence type="ECO:0000313" key="7">
    <source>
        <dbReference type="EMBL" id="TGD75368.1"/>
    </source>
</evidence>
<dbReference type="InterPro" id="IPR011206">
    <property type="entry name" value="Citrate_lyase_beta/mcl1/mcl2"/>
</dbReference>
<dbReference type="OrthoDB" id="6831788at2"/>
<evidence type="ECO:0000313" key="8">
    <source>
        <dbReference type="Proteomes" id="UP000298050"/>
    </source>
</evidence>
<evidence type="ECO:0000256" key="4">
    <source>
        <dbReference type="PIRSR" id="PIRSR015582-1"/>
    </source>
</evidence>
<dbReference type="Pfam" id="PF03328">
    <property type="entry name" value="HpcH_HpaI"/>
    <property type="match status" value="1"/>
</dbReference>
<dbReference type="SUPFAM" id="SSF51621">
    <property type="entry name" value="Phosphoenolpyruvate/pyruvate domain"/>
    <property type="match status" value="1"/>
</dbReference>
<dbReference type="InterPro" id="IPR040442">
    <property type="entry name" value="Pyrv_kinase-like_dom_sf"/>
</dbReference>
<comment type="cofactor">
    <cofactor evidence="1">
        <name>Mg(2+)</name>
        <dbReference type="ChEBI" id="CHEBI:18420"/>
    </cofactor>
</comment>
<name>A0A4Z0M7H6_9GAMM</name>
<dbReference type="GO" id="GO:0000287">
    <property type="term" value="F:magnesium ion binding"/>
    <property type="evidence" value="ECO:0007669"/>
    <property type="project" value="TreeGrafter"/>
</dbReference>
<dbReference type="AlphaFoldDB" id="A0A4Z0M7H6"/>
<evidence type="ECO:0000256" key="3">
    <source>
        <dbReference type="ARBA" id="ARBA00022842"/>
    </source>
</evidence>
<gene>
    <name evidence="7" type="ORF">E4634_04750</name>
</gene>
<dbReference type="GO" id="GO:0006107">
    <property type="term" value="P:oxaloacetate metabolic process"/>
    <property type="evidence" value="ECO:0007669"/>
    <property type="project" value="TreeGrafter"/>
</dbReference>
<dbReference type="PANTHER" id="PTHR32308">
    <property type="entry name" value="LYASE BETA SUBUNIT, PUTATIVE (AFU_ORTHOLOGUE AFUA_4G13030)-RELATED"/>
    <property type="match status" value="1"/>
</dbReference>
<keyword evidence="2 5" id="KW-0479">Metal-binding</keyword>
<dbReference type="GO" id="GO:0016829">
    <property type="term" value="F:lyase activity"/>
    <property type="evidence" value="ECO:0007669"/>
    <property type="project" value="UniProtKB-KW"/>
</dbReference>
<proteinExistence type="predicted"/>
<keyword evidence="3 5" id="KW-0460">Magnesium</keyword>
<dbReference type="InterPro" id="IPR015813">
    <property type="entry name" value="Pyrv/PenolPyrv_kinase-like_dom"/>
</dbReference>
<feature type="binding site" evidence="5">
    <location>
        <position position="117"/>
    </location>
    <ligand>
        <name>Mg(2+)</name>
        <dbReference type="ChEBI" id="CHEBI:18420"/>
    </ligand>
</feature>
<feature type="binding site" evidence="5">
    <location>
        <position position="144"/>
    </location>
    <ligand>
        <name>Mg(2+)</name>
        <dbReference type="ChEBI" id="CHEBI:18420"/>
    </ligand>
</feature>
<sequence>MPGSNARALDKARSLPADALILDLEDAVAPEAKAEARSLVVQALQAGGYGERELIVRVNAPGSAWWRDDLAALGRSGVRPDALLFPKIGSPEHLLAAIDAADSADCDDGIPVWIMAETPQCILQIGQIACTHPRLAGIVLGTSDLAKDTRVRHTRERLGFIAALNLCVYAARANELAVIDGVHLDLEDNEGLAFACAQGRELGFDGKSLIHPRQIEAANLAFAPDAAELASSREIIEAFENASAEGKGVVVVRGRLVEALHVEEARRTLALAEAIAAR</sequence>
<comment type="caution">
    <text evidence="7">The sequence shown here is derived from an EMBL/GenBank/DDBJ whole genome shotgun (WGS) entry which is preliminary data.</text>
</comment>
<dbReference type="InterPro" id="IPR005000">
    <property type="entry name" value="Aldolase/citrate-lyase_domain"/>
</dbReference>
<feature type="binding site" evidence="4">
    <location>
        <position position="57"/>
    </location>
    <ligand>
        <name>substrate</name>
    </ligand>
</feature>
<evidence type="ECO:0000256" key="1">
    <source>
        <dbReference type="ARBA" id="ARBA00001946"/>
    </source>
</evidence>
<protein>
    <submittedName>
        <fullName evidence="7">CoA ester lyase</fullName>
    </submittedName>
</protein>
<organism evidence="7 8">
    <name type="scientific">Mangrovimicrobium sediminis</name>
    <dbReference type="NCBI Taxonomy" id="2562682"/>
    <lineage>
        <taxon>Bacteria</taxon>
        <taxon>Pseudomonadati</taxon>
        <taxon>Pseudomonadota</taxon>
        <taxon>Gammaproteobacteria</taxon>
        <taxon>Cellvibrionales</taxon>
        <taxon>Halieaceae</taxon>
        <taxon>Mangrovimicrobium</taxon>
    </lineage>
</organism>
<dbReference type="PANTHER" id="PTHR32308:SF10">
    <property type="entry name" value="CITRATE LYASE SUBUNIT BETA"/>
    <property type="match status" value="1"/>
</dbReference>
<feature type="binding site" evidence="4">
    <location>
        <position position="117"/>
    </location>
    <ligand>
        <name>substrate</name>
    </ligand>
</feature>